<evidence type="ECO:0000256" key="3">
    <source>
        <dbReference type="ARBA" id="ARBA00022801"/>
    </source>
</evidence>
<dbReference type="PANTHER" id="PTHR47359:SF3">
    <property type="entry name" value="NLP_P60 DOMAIN-CONTAINING PROTEIN-RELATED"/>
    <property type="match status" value="1"/>
</dbReference>
<keyword evidence="4" id="KW-0788">Thiol protease</keyword>
<evidence type="ECO:0000256" key="4">
    <source>
        <dbReference type="ARBA" id="ARBA00022807"/>
    </source>
</evidence>
<name>A0ABP7ZLI1_9MICO</name>
<evidence type="ECO:0000256" key="2">
    <source>
        <dbReference type="ARBA" id="ARBA00022670"/>
    </source>
</evidence>
<dbReference type="InterPro" id="IPR038765">
    <property type="entry name" value="Papain-like_cys_pep_sf"/>
</dbReference>
<gene>
    <name evidence="8" type="ORF">GCM10022286_22940</name>
</gene>
<evidence type="ECO:0000259" key="7">
    <source>
        <dbReference type="PROSITE" id="PS51935"/>
    </source>
</evidence>
<comment type="similarity">
    <text evidence="1">Belongs to the peptidase C40 family.</text>
</comment>
<dbReference type="EMBL" id="BAABBV010000001">
    <property type="protein sequence ID" value="GAA4163067.1"/>
    <property type="molecule type" value="Genomic_DNA"/>
</dbReference>
<dbReference type="Proteomes" id="UP001415169">
    <property type="component" value="Unassembled WGS sequence"/>
</dbReference>
<keyword evidence="3" id="KW-0378">Hydrolase</keyword>
<keyword evidence="6" id="KW-1133">Transmembrane helix</keyword>
<evidence type="ECO:0000256" key="5">
    <source>
        <dbReference type="SAM" id="MobiDB-lite"/>
    </source>
</evidence>
<evidence type="ECO:0000256" key="1">
    <source>
        <dbReference type="ARBA" id="ARBA00007074"/>
    </source>
</evidence>
<dbReference type="PANTHER" id="PTHR47359">
    <property type="entry name" value="PEPTIDOGLYCAN DL-ENDOPEPTIDASE CWLO"/>
    <property type="match status" value="1"/>
</dbReference>
<dbReference type="Gene3D" id="3.90.1720.10">
    <property type="entry name" value="endopeptidase domain like (from Nostoc punctiforme)"/>
    <property type="match status" value="1"/>
</dbReference>
<keyword evidence="6" id="KW-0472">Membrane</keyword>
<sequence>MARRRIDASLDAFDALIADLADAGEIATSEVAALHDQHEIPQTREIPVQVMNRWAAVALNTPAVIEAPLEASPAPASAAPASAAPAPGSSPVELPDRPQPMTRREARALREAEEQLAAVRRMPDAVSPDRGDTAAIDVEPVIAADPTAVTESAVEAENARRTEDLIHSHRVRPASFDPKPARVITAAAAKPKRQSARRTLAAGLGAVVLIPSLWLVVPATAQTPGPATVDAHGHTAQQILQIADNVTSPTLDDNDYAATAIAAIVEKEGGGDVGTAAPAIVDALAAGGTRARIVETALSYIGTPYVLGGSSHVGIDCSGLTMQAYAAIGITLAHYVPTQDARGTVITEAQAKPGDLVVFDNEDHVGIYLGENQVIAAPAPGRRVSIESVDVWRPVGIHFTRILPAGK</sequence>
<reference evidence="8" key="1">
    <citation type="journal article" date="2014" name="Int. J. Syst. Evol. Microbiol.">
        <title>Complete genome of a new Firmicutes species belonging to the dominant human colonic microbiota ('Ruminococcus bicirculans') reveals two chromosomes and a selective capacity to utilize plant glucans.</title>
        <authorList>
            <consortium name="NISC Comparative Sequencing Program"/>
            <person name="Wegmann U."/>
            <person name="Louis P."/>
            <person name="Goesmann A."/>
            <person name="Henrissat B."/>
            <person name="Duncan S.H."/>
            <person name="Flint H.J."/>
        </authorList>
    </citation>
    <scope>NUCLEOTIDE SEQUENCE</scope>
    <source>
        <strain evidence="8">JCM 17590</strain>
    </source>
</reference>
<comment type="caution">
    <text evidence="8">The sequence shown here is derived from an EMBL/GenBank/DDBJ whole genome shotgun (WGS) entry which is preliminary data.</text>
</comment>
<protein>
    <recommendedName>
        <fullName evidence="7">NlpC/P60 domain-containing protein</fullName>
    </recommendedName>
</protein>
<organism evidence="8 9">
    <name type="scientific">Gryllotalpicola daejeonensis</name>
    <dbReference type="NCBI Taxonomy" id="993087"/>
    <lineage>
        <taxon>Bacteria</taxon>
        <taxon>Bacillati</taxon>
        <taxon>Actinomycetota</taxon>
        <taxon>Actinomycetes</taxon>
        <taxon>Micrococcales</taxon>
        <taxon>Microbacteriaceae</taxon>
        <taxon>Gryllotalpicola</taxon>
    </lineage>
</organism>
<feature type="transmembrane region" description="Helical" evidence="6">
    <location>
        <begin position="199"/>
        <end position="217"/>
    </location>
</feature>
<keyword evidence="9" id="KW-1185">Reference proteome</keyword>
<feature type="region of interest" description="Disordered" evidence="5">
    <location>
        <begin position="75"/>
        <end position="104"/>
    </location>
</feature>
<feature type="domain" description="NlpC/P60" evidence="7">
    <location>
        <begin position="287"/>
        <end position="403"/>
    </location>
</feature>
<dbReference type="SUPFAM" id="SSF54001">
    <property type="entry name" value="Cysteine proteinases"/>
    <property type="match status" value="1"/>
</dbReference>
<reference evidence="8" key="2">
    <citation type="submission" date="2023-12" db="EMBL/GenBank/DDBJ databases">
        <authorList>
            <person name="Sun Q."/>
            <person name="Inoue M."/>
        </authorList>
    </citation>
    <scope>NUCLEOTIDE SEQUENCE</scope>
    <source>
        <strain evidence="8">JCM 17590</strain>
    </source>
</reference>
<evidence type="ECO:0000313" key="8">
    <source>
        <dbReference type="EMBL" id="GAA4163067.1"/>
    </source>
</evidence>
<dbReference type="RefSeq" id="WP_344791918.1">
    <property type="nucleotide sequence ID" value="NZ_BAABBV010000001.1"/>
</dbReference>
<evidence type="ECO:0000313" key="9">
    <source>
        <dbReference type="Proteomes" id="UP001415169"/>
    </source>
</evidence>
<feature type="compositionally biased region" description="Low complexity" evidence="5">
    <location>
        <begin position="75"/>
        <end position="91"/>
    </location>
</feature>
<evidence type="ECO:0000256" key="6">
    <source>
        <dbReference type="SAM" id="Phobius"/>
    </source>
</evidence>
<dbReference type="InterPro" id="IPR000064">
    <property type="entry name" value="NLP_P60_dom"/>
</dbReference>
<accession>A0ABP7ZLI1</accession>
<dbReference type="InterPro" id="IPR051794">
    <property type="entry name" value="PG_Endopeptidase_C40"/>
</dbReference>
<dbReference type="PROSITE" id="PS51935">
    <property type="entry name" value="NLPC_P60"/>
    <property type="match status" value="1"/>
</dbReference>
<keyword evidence="2" id="KW-0645">Protease</keyword>
<dbReference type="Pfam" id="PF00877">
    <property type="entry name" value="NLPC_P60"/>
    <property type="match status" value="1"/>
</dbReference>
<proteinExistence type="inferred from homology"/>
<keyword evidence="6" id="KW-0812">Transmembrane</keyword>